<protein>
    <submittedName>
        <fullName evidence="7">D-methionine transport system substrate-binding protein</fullName>
    </submittedName>
</protein>
<gene>
    <name evidence="7" type="ORF">FHS28_001026</name>
</gene>
<dbReference type="InterPro" id="IPR004872">
    <property type="entry name" value="Lipoprotein_NlpA"/>
</dbReference>
<evidence type="ECO:0000313" key="8">
    <source>
        <dbReference type="Proteomes" id="UP000574369"/>
    </source>
</evidence>
<sequence>MSLPRRSLLSLLSLLLPPLTAAVSLAGLSLAPLPAQGQTAADKKELVIGATAGSNLEVLRLGIKPLLEQKGYRVKLVEFNDYVQPNIALAQGALDANFFQHTIYLNRFRQDRQLDLVEVVQGPMAPFGIYSKKRKSLAEVRTGDRITLANDPANLAHGLALLADQKLLTLKPGADPIRVTEKDIASNPYQLKLQPIEAAQIPRTLDDVDYAIVNGNFAISSGLKLTDALVLEKTPDHYLLVVAVQGKDKDARWTRDIAQAFHAPAFKAVLDKHFPGYSRPDFLR</sequence>
<evidence type="ECO:0000256" key="1">
    <source>
        <dbReference type="ARBA" id="ARBA00004635"/>
    </source>
</evidence>
<dbReference type="Proteomes" id="UP000574369">
    <property type="component" value="Unassembled WGS sequence"/>
</dbReference>
<name>A0ABR6GNH2_9BURK</name>
<dbReference type="PANTHER" id="PTHR30429:SF0">
    <property type="entry name" value="METHIONINE-BINDING LIPOPROTEIN METQ"/>
    <property type="match status" value="1"/>
</dbReference>
<comment type="caution">
    <text evidence="7">The sequence shown here is derived from an EMBL/GenBank/DDBJ whole genome shotgun (WGS) entry which is preliminary data.</text>
</comment>
<evidence type="ECO:0000313" key="7">
    <source>
        <dbReference type="EMBL" id="MBB3193661.1"/>
    </source>
</evidence>
<evidence type="ECO:0000256" key="6">
    <source>
        <dbReference type="ARBA" id="ARBA00023288"/>
    </source>
</evidence>
<proteinExistence type="inferred from homology"/>
<keyword evidence="6" id="KW-0449">Lipoprotein</keyword>
<comment type="similarity">
    <text evidence="2">Belongs to the NlpA lipoprotein family.</text>
</comment>
<accession>A0ABR6GNH2</accession>
<dbReference type="SUPFAM" id="SSF53850">
    <property type="entry name" value="Periplasmic binding protein-like II"/>
    <property type="match status" value="1"/>
</dbReference>
<dbReference type="Pfam" id="PF03180">
    <property type="entry name" value="Lipoprotein_9"/>
    <property type="match status" value="1"/>
</dbReference>
<keyword evidence="8" id="KW-1185">Reference proteome</keyword>
<comment type="subcellular location">
    <subcellularLocation>
        <location evidence="1">Membrane</location>
        <topology evidence="1">Lipid-anchor</topology>
    </subcellularLocation>
</comment>
<keyword evidence="4" id="KW-0472">Membrane</keyword>
<dbReference type="PANTHER" id="PTHR30429">
    <property type="entry name" value="D-METHIONINE-BINDING LIPOPROTEIN METQ"/>
    <property type="match status" value="1"/>
</dbReference>
<reference evidence="7 8" key="1">
    <citation type="submission" date="2020-08" db="EMBL/GenBank/DDBJ databases">
        <title>Genomic Encyclopedia of Type Strains, Phase III (KMG-III): the genomes of soil and plant-associated and newly described type strains.</title>
        <authorList>
            <person name="Whitman W."/>
        </authorList>
    </citation>
    <scope>NUCLEOTIDE SEQUENCE [LARGE SCALE GENOMIC DNA]</scope>
    <source>
        <strain evidence="7 8">CECT 7247</strain>
    </source>
</reference>
<evidence type="ECO:0000256" key="4">
    <source>
        <dbReference type="ARBA" id="ARBA00023136"/>
    </source>
</evidence>
<keyword evidence="3" id="KW-0732">Signal</keyword>
<organism evidence="7 8">
    <name type="scientific">Roseateles terrae</name>
    <dbReference type="NCBI Taxonomy" id="431060"/>
    <lineage>
        <taxon>Bacteria</taxon>
        <taxon>Pseudomonadati</taxon>
        <taxon>Pseudomonadota</taxon>
        <taxon>Betaproteobacteria</taxon>
        <taxon>Burkholderiales</taxon>
        <taxon>Sphaerotilaceae</taxon>
        <taxon>Roseateles</taxon>
    </lineage>
</organism>
<dbReference type="EMBL" id="JACHXO010000001">
    <property type="protein sequence ID" value="MBB3193661.1"/>
    <property type="molecule type" value="Genomic_DNA"/>
</dbReference>
<keyword evidence="5" id="KW-0564">Palmitate</keyword>
<evidence type="ECO:0000256" key="5">
    <source>
        <dbReference type="ARBA" id="ARBA00023139"/>
    </source>
</evidence>
<dbReference type="Gene3D" id="3.40.190.10">
    <property type="entry name" value="Periplasmic binding protein-like II"/>
    <property type="match status" value="2"/>
</dbReference>
<evidence type="ECO:0000256" key="3">
    <source>
        <dbReference type="ARBA" id="ARBA00022729"/>
    </source>
</evidence>
<dbReference type="RefSeq" id="WP_088448779.1">
    <property type="nucleotide sequence ID" value="NZ_JACHXO010000001.1"/>
</dbReference>
<evidence type="ECO:0000256" key="2">
    <source>
        <dbReference type="ARBA" id="ARBA00008973"/>
    </source>
</evidence>